<evidence type="ECO:0000256" key="4">
    <source>
        <dbReference type="ARBA" id="ARBA00023136"/>
    </source>
</evidence>
<feature type="transmembrane region" description="Helical" evidence="5">
    <location>
        <begin position="311"/>
        <end position="335"/>
    </location>
</feature>
<dbReference type="Pfam" id="PF07690">
    <property type="entry name" value="MFS_1"/>
    <property type="match status" value="1"/>
</dbReference>
<feature type="transmembrane region" description="Helical" evidence="5">
    <location>
        <begin position="288"/>
        <end position="305"/>
    </location>
</feature>
<feature type="transmembrane region" description="Helical" evidence="5">
    <location>
        <begin position="53"/>
        <end position="73"/>
    </location>
</feature>
<evidence type="ECO:0000256" key="3">
    <source>
        <dbReference type="ARBA" id="ARBA00022989"/>
    </source>
</evidence>
<name>A0A076EFW3_RHOOP</name>
<dbReference type="PROSITE" id="PS50850">
    <property type="entry name" value="MFS"/>
    <property type="match status" value="1"/>
</dbReference>
<dbReference type="Proteomes" id="UP000028488">
    <property type="component" value="Chromosome"/>
</dbReference>
<dbReference type="PANTHER" id="PTHR23527">
    <property type="entry name" value="BLL3282 PROTEIN"/>
    <property type="match status" value="1"/>
</dbReference>
<comment type="subcellular location">
    <subcellularLocation>
        <location evidence="1">Cell membrane</location>
        <topology evidence="1">Multi-pass membrane protein</topology>
    </subcellularLocation>
</comment>
<dbReference type="InterPro" id="IPR036259">
    <property type="entry name" value="MFS_trans_sf"/>
</dbReference>
<dbReference type="PANTHER" id="PTHR23527:SF1">
    <property type="entry name" value="BLL3282 PROTEIN"/>
    <property type="match status" value="1"/>
</dbReference>
<sequence>MTASIDTPSAVGTARRWWMLTLGMFAQAAQAVFVNGVAFLIPELQENHGLSLARTGLLVAAPTLGVMLALIAWGALADRYGERRVLAAGMAATAAAGIGAALSGSLTATAAFLLLGGMAAASANAASGRVVVGWFPPERRGLAMGIRQMSLPLGIACAALTLPSVAHDHGIGWALALPAILCATAALACALWVVDPPRPSRSAAADLGMLANPYRDSGTLWRIHAVSVLLVVPQYTVWTYALVWLISERHWEATAAGLIVTVAQILGAFGRMGVGFWSDVVGSRMRPLRWVAVAGGVSMAALAVTDAMDSPLAIAALLAASVATVAPNGLAFTAVAEIAGPFWGGRALGVQNTGQFVAASIVPPVFGALIGIVGFPVTFAIAAGFPAASIPLIPVARSEDRATGIEGDKVESRS</sequence>
<feature type="transmembrane region" description="Helical" evidence="5">
    <location>
        <begin position="253"/>
        <end position="276"/>
    </location>
</feature>
<dbReference type="RefSeq" id="WP_128638966.1">
    <property type="nucleotide sequence ID" value="NZ_CP008947.1"/>
</dbReference>
<dbReference type="eggNOG" id="COG2271">
    <property type="taxonomic scope" value="Bacteria"/>
</dbReference>
<feature type="transmembrane region" description="Helical" evidence="5">
    <location>
        <begin position="356"/>
        <end position="385"/>
    </location>
</feature>
<gene>
    <name evidence="7" type="ORF">EP51_08050</name>
</gene>
<dbReference type="Gene3D" id="1.20.1250.20">
    <property type="entry name" value="MFS general substrate transporter like domains"/>
    <property type="match status" value="2"/>
</dbReference>
<evidence type="ECO:0000256" key="5">
    <source>
        <dbReference type="SAM" id="Phobius"/>
    </source>
</evidence>
<dbReference type="SUPFAM" id="SSF103473">
    <property type="entry name" value="MFS general substrate transporter"/>
    <property type="match status" value="1"/>
</dbReference>
<dbReference type="InterPro" id="IPR020846">
    <property type="entry name" value="MFS_dom"/>
</dbReference>
<accession>A0A076EFW3</accession>
<organism evidence="7 8">
    <name type="scientific">Rhodococcus opacus</name>
    <name type="common">Nocardia opaca</name>
    <dbReference type="NCBI Taxonomy" id="37919"/>
    <lineage>
        <taxon>Bacteria</taxon>
        <taxon>Bacillati</taxon>
        <taxon>Actinomycetota</taxon>
        <taxon>Actinomycetes</taxon>
        <taxon>Mycobacteriales</taxon>
        <taxon>Nocardiaceae</taxon>
        <taxon>Rhodococcus</taxon>
    </lineage>
</organism>
<feature type="transmembrane region" description="Helical" evidence="5">
    <location>
        <begin position="17"/>
        <end position="41"/>
    </location>
</feature>
<dbReference type="InterPro" id="IPR052952">
    <property type="entry name" value="MFS-Transporter"/>
</dbReference>
<evidence type="ECO:0000256" key="1">
    <source>
        <dbReference type="ARBA" id="ARBA00004651"/>
    </source>
</evidence>
<proteinExistence type="predicted"/>
<feature type="transmembrane region" description="Helical" evidence="5">
    <location>
        <begin position="171"/>
        <end position="194"/>
    </location>
</feature>
<feature type="domain" description="Major facilitator superfamily (MFS) profile" evidence="6">
    <location>
        <begin position="16"/>
        <end position="401"/>
    </location>
</feature>
<dbReference type="AlphaFoldDB" id="A0A076EFW3"/>
<protein>
    <submittedName>
        <fullName evidence="7">MFS transporter</fullName>
    </submittedName>
</protein>
<reference evidence="7 8" key="1">
    <citation type="submission" date="2014-07" db="EMBL/GenBank/DDBJ databases">
        <title>Genome Sequence of Rhodococcus opacus Strain R7, a Biodegrader of Mono- and Polycyclic Aromatic Hydrocarbons.</title>
        <authorList>
            <person name="Di Gennaro P."/>
            <person name="Zampolli J."/>
            <person name="Presti I."/>
            <person name="Cappelletti M."/>
            <person name="D'Ursi P."/>
            <person name="Orro A."/>
            <person name="Mezzelani A."/>
            <person name="Milanesi L."/>
        </authorList>
    </citation>
    <scope>NUCLEOTIDE SEQUENCE [LARGE SCALE GENOMIC DNA]</scope>
    <source>
        <strain evidence="7 8">R7</strain>
    </source>
</reference>
<keyword evidence="3 5" id="KW-1133">Transmembrane helix</keyword>
<dbReference type="GO" id="GO:0022857">
    <property type="term" value="F:transmembrane transporter activity"/>
    <property type="evidence" value="ECO:0007669"/>
    <property type="project" value="InterPro"/>
</dbReference>
<keyword evidence="2 5" id="KW-0812">Transmembrane</keyword>
<dbReference type="EMBL" id="CP008947">
    <property type="protein sequence ID" value="AII04546.1"/>
    <property type="molecule type" value="Genomic_DNA"/>
</dbReference>
<dbReference type="InterPro" id="IPR011701">
    <property type="entry name" value="MFS"/>
</dbReference>
<evidence type="ECO:0000313" key="8">
    <source>
        <dbReference type="Proteomes" id="UP000028488"/>
    </source>
</evidence>
<evidence type="ECO:0000313" key="7">
    <source>
        <dbReference type="EMBL" id="AII04546.1"/>
    </source>
</evidence>
<evidence type="ECO:0000256" key="2">
    <source>
        <dbReference type="ARBA" id="ARBA00022692"/>
    </source>
</evidence>
<dbReference type="GO" id="GO:0005886">
    <property type="term" value="C:plasma membrane"/>
    <property type="evidence" value="ECO:0007669"/>
    <property type="project" value="UniProtKB-SubCell"/>
</dbReference>
<keyword evidence="4 5" id="KW-0472">Membrane</keyword>
<evidence type="ECO:0000259" key="6">
    <source>
        <dbReference type="PROSITE" id="PS50850"/>
    </source>
</evidence>
<feature type="transmembrane region" description="Helical" evidence="5">
    <location>
        <begin position="225"/>
        <end position="247"/>
    </location>
</feature>